<dbReference type="PANTHER" id="PTHR24256">
    <property type="entry name" value="TRYPTASE-RELATED"/>
    <property type="match status" value="1"/>
</dbReference>
<keyword evidence="1" id="KW-1015">Disulfide bond</keyword>
<dbReference type="InterPro" id="IPR001314">
    <property type="entry name" value="Peptidase_S1A"/>
</dbReference>
<keyword evidence="4" id="KW-1185">Reference proteome</keyword>
<dbReference type="PRINTS" id="PR00722">
    <property type="entry name" value="CHYMOTRYPSIN"/>
</dbReference>
<keyword evidence="3" id="KW-0378">Hydrolase</keyword>
<evidence type="ECO:0000313" key="3">
    <source>
        <dbReference type="EMBL" id="PSW06517.1"/>
    </source>
</evidence>
<evidence type="ECO:0000313" key="4">
    <source>
        <dbReference type="Proteomes" id="UP000240904"/>
    </source>
</evidence>
<sequence length="399" mass="42841">MDWKNAVHISQSISKAVLSVYCLAGAVNSNANDVTPYVVGGSEVAFGEQNWMVTLRANQVNEAPFCGGTVIDDNWVLTAAHCVVIGGKDATDASSYYVLQPNRITIVAGVTDLEQTGVKHSYPVSHVIIHPDYTPFDRQIVYEEADGTTVSELVHTALNNDLALLRVSRAFDDTITPIALADRAGAEQIDAILKSQWREELRPKNVIVSGWGAIDPAGTSQSTILKQAELSFVPVDECYKRLETGNDALLIIDSPANITKVCTLPPEVLTPGGFVGADSCKGDSGGPLRAQNHYGEWVQHGIVSGGPGGLPVCGSLNRPSFYTRVGTYYDWIQSYMGTVPANSVEGPDIMKKNCNSGSGGVTATNCEMIDGGGGSISWHWLLMLLLPAVWRCRGQDRKS</sequence>
<accession>A0A2T3N2B6</accession>
<dbReference type="Gene3D" id="2.40.10.10">
    <property type="entry name" value="Trypsin-like serine proteases"/>
    <property type="match status" value="1"/>
</dbReference>
<protein>
    <submittedName>
        <fullName evidence="3">Serine protease</fullName>
    </submittedName>
</protein>
<dbReference type="Pfam" id="PF00089">
    <property type="entry name" value="Trypsin"/>
    <property type="match status" value="1"/>
</dbReference>
<feature type="domain" description="Peptidase S1" evidence="2">
    <location>
        <begin position="38"/>
        <end position="337"/>
    </location>
</feature>
<dbReference type="CDD" id="cd00190">
    <property type="entry name" value="Tryp_SPc"/>
    <property type="match status" value="1"/>
</dbReference>
<evidence type="ECO:0000259" key="2">
    <source>
        <dbReference type="PROSITE" id="PS50240"/>
    </source>
</evidence>
<dbReference type="OrthoDB" id="9813836at2"/>
<dbReference type="PROSITE" id="PS50240">
    <property type="entry name" value="TRYPSIN_DOM"/>
    <property type="match status" value="1"/>
</dbReference>
<dbReference type="AlphaFoldDB" id="A0A2T3N2B6"/>
<dbReference type="GO" id="GO:0006508">
    <property type="term" value="P:proteolysis"/>
    <property type="evidence" value="ECO:0007669"/>
    <property type="project" value="UniProtKB-KW"/>
</dbReference>
<proteinExistence type="predicted"/>
<name>A0A2T3N2B6_9GAMM</name>
<dbReference type="InterPro" id="IPR043504">
    <property type="entry name" value="Peptidase_S1_PA_chymotrypsin"/>
</dbReference>
<dbReference type="InterPro" id="IPR009003">
    <property type="entry name" value="Peptidase_S1_PA"/>
</dbReference>
<reference evidence="3 4" key="1">
    <citation type="submission" date="2018-03" db="EMBL/GenBank/DDBJ databases">
        <title>Whole genome sequencing of Histamine producing bacteria.</title>
        <authorList>
            <person name="Butler K."/>
        </authorList>
    </citation>
    <scope>NUCLEOTIDE SEQUENCE [LARGE SCALE GENOMIC DNA]</scope>
    <source>
        <strain evidence="3 4">DSM 16190</strain>
    </source>
</reference>
<keyword evidence="3" id="KW-0645">Protease</keyword>
<organism evidence="3 4">
    <name type="scientific">Photobacterium lipolyticum</name>
    <dbReference type="NCBI Taxonomy" id="266810"/>
    <lineage>
        <taxon>Bacteria</taxon>
        <taxon>Pseudomonadati</taxon>
        <taxon>Pseudomonadota</taxon>
        <taxon>Gammaproteobacteria</taxon>
        <taxon>Vibrionales</taxon>
        <taxon>Vibrionaceae</taxon>
        <taxon>Photobacterium</taxon>
    </lineage>
</organism>
<comment type="caution">
    <text evidence="3">The sequence shown here is derived from an EMBL/GenBank/DDBJ whole genome shotgun (WGS) entry which is preliminary data.</text>
</comment>
<dbReference type="EMBL" id="PYMC01000002">
    <property type="protein sequence ID" value="PSW06517.1"/>
    <property type="molecule type" value="Genomic_DNA"/>
</dbReference>
<dbReference type="InterPro" id="IPR051487">
    <property type="entry name" value="Ser/Thr_Proteases_Immune/Dev"/>
</dbReference>
<dbReference type="SMART" id="SM00020">
    <property type="entry name" value="Tryp_SPc"/>
    <property type="match status" value="1"/>
</dbReference>
<dbReference type="RefSeq" id="WP_107281881.1">
    <property type="nucleotide sequence ID" value="NZ_PYMC01000002.1"/>
</dbReference>
<dbReference type="SUPFAM" id="SSF50494">
    <property type="entry name" value="Trypsin-like serine proteases"/>
    <property type="match status" value="1"/>
</dbReference>
<evidence type="ECO:0000256" key="1">
    <source>
        <dbReference type="ARBA" id="ARBA00023157"/>
    </source>
</evidence>
<dbReference type="GO" id="GO:0004252">
    <property type="term" value="F:serine-type endopeptidase activity"/>
    <property type="evidence" value="ECO:0007669"/>
    <property type="project" value="InterPro"/>
</dbReference>
<dbReference type="InterPro" id="IPR001254">
    <property type="entry name" value="Trypsin_dom"/>
</dbReference>
<dbReference type="InterPro" id="IPR018114">
    <property type="entry name" value="TRYPSIN_HIS"/>
</dbReference>
<dbReference type="Proteomes" id="UP000240904">
    <property type="component" value="Unassembled WGS sequence"/>
</dbReference>
<gene>
    <name evidence="3" type="ORF">C9I89_02995</name>
</gene>
<dbReference type="PROSITE" id="PS00134">
    <property type="entry name" value="TRYPSIN_HIS"/>
    <property type="match status" value="1"/>
</dbReference>